<proteinExistence type="predicted"/>
<evidence type="ECO:0000256" key="1">
    <source>
        <dbReference type="ARBA" id="ARBA00004141"/>
    </source>
</evidence>
<dbReference type="Gene3D" id="1.20.1250.20">
    <property type="entry name" value="MFS general substrate transporter like domains"/>
    <property type="match status" value="1"/>
</dbReference>
<gene>
    <name evidence="8" type="primary">106069473</name>
</gene>
<evidence type="ECO:0000256" key="6">
    <source>
        <dbReference type="SAM" id="Phobius"/>
    </source>
</evidence>
<dbReference type="STRING" id="6526.A0A2C9KSR4"/>
<dbReference type="VEuPathDB" id="VectorBase:BGLAX_036939"/>
<name>A0A2C9KSR4_BIOGL</name>
<dbReference type="PANTHER" id="PTHR23503:SF8">
    <property type="entry name" value="FACILITATED GLUCOSE TRANSPORTER PROTEIN 1"/>
    <property type="match status" value="1"/>
</dbReference>
<dbReference type="AlphaFoldDB" id="A0A2C9KSR4"/>
<dbReference type="InterPro" id="IPR020846">
    <property type="entry name" value="MFS_dom"/>
</dbReference>
<evidence type="ECO:0000256" key="5">
    <source>
        <dbReference type="ARBA" id="ARBA00023136"/>
    </source>
</evidence>
<dbReference type="InterPro" id="IPR005828">
    <property type="entry name" value="MFS_sugar_transport-like"/>
</dbReference>
<dbReference type="KEGG" id="bgt:106069473"/>
<evidence type="ECO:0000313" key="8">
    <source>
        <dbReference type="EnsemblMetazoa" id="BGLB023114-PA"/>
    </source>
</evidence>
<dbReference type="InterPro" id="IPR045263">
    <property type="entry name" value="GLUT"/>
</dbReference>
<dbReference type="Proteomes" id="UP000076420">
    <property type="component" value="Unassembled WGS sequence"/>
</dbReference>
<dbReference type="InterPro" id="IPR036259">
    <property type="entry name" value="MFS_trans_sf"/>
</dbReference>
<dbReference type="SUPFAM" id="SSF103473">
    <property type="entry name" value="MFS general substrate transporter"/>
    <property type="match status" value="1"/>
</dbReference>
<dbReference type="GO" id="GO:0016020">
    <property type="term" value="C:membrane"/>
    <property type="evidence" value="ECO:0007669"/>
    <property type="project" value="UniProtKB-SubCell"/>
</dbReference>
<sequence>MIDISGPIPWFMMTEMFAQGPRSAAVSVSVVINWLCNFAVGLVFPILQKSLETYSFLPFSIMLLLFFNFTYMFVPETKSKSISEITQLFKSPTMDRSESRNSYKCSKNRYITQVLIIDPPLSEKGTKYYIESSYL</sequence>
<dbReference type="PROSITE" id="PS50850">
    <property type="entry name" value="MFS"/>
    <property type="match status" value="1"/>
</dbReference>
<protein>
    <recommendedName>
        <fullName evidence="7">Major facilitator superfamily (MFS) profile domain-containing protein</fullName>
    </recommendedName>
</protein>
<feature type="transmembrane region" description="Helical" evidence="6">
    <location>
        <begin position="53"/>
        <end position="74"/>
    </location>
</feature>
<dbReference type="VEuPathDB" id="VectorBase:BGLB023114"/>
<dbReference type="EnsemblMetazoa" id="BGLB023114-RA">
    <property type="protein sequence ID" value="BGLB023114-PA"/>
    <property type="gene ID" value="BGLB023114"/>
</dbReference>
<feature type="transmembrane region" description="Helical" evidence="6">
    <location>
        <begin position="24"/>
        <end position="47"/>
    </location>
</feature>
<keyword evidence="5 6" id="KW-0472">Membrane</keyword>
<evidence type="ECO:0000313" key="9">
    <source>
        <dbReference type="Proteomes" id="UP000076420"/>
    </source>
</evidence>
<evidence type="ECO:0000256" key="2">
    <source>
        <dbReference type="ARBA" id="ARBA00022448"/>
    </source>
</evidence>
<dbReference type="RefSeq" id="XP_013084596.2">
    <property type="nucleotide sequence ID" value="XM_013229142.2"/>
</dbReference>
<dbReference type="OrthoDB" id="4142200at2759"/>
<keyword evidence="4 6" id="KW-1133">Transmembrane helix</keyword>
<dbReference type="PANTHER" id="PTHR23503">
    <property type="entry name" value="SOLUTE CARRIER FAMILY 2"/>
    <property type="match status" value="1"/>
</dbReference>
<dbReference type="Pfam" id="PF00083">
    <property type="entry name" value="Sugar_tr"/>
    <property type="match status" value="1"/>
</dbReference>
<dbReference type="GO" id="GO:0015149">
    <property type="term" value="F:hexose transmembrane transporter activity"/>
    <property type="evidence" value="ECO:0007669"/>
    <property type="project" value="TreeGrafter"/>
</dbReference>
<accession>A0A2C9KSR4</accession>
<feature type="domain" description="Major facilitator superfamily (MFS) profile" evidence="7">
    <location>
        <begin position="1"/>
        <end position="78"/>
    </location>
</feature>
<evidence type="ECO:0000256" key="3">
    <source>
        <dbReference type="ARBA" id="ARBA00022692"/>
    </source>
</evidence>
<keyword evidence="3 6" id="KW-0812">Transmembrane</keyword>
<organism evidence="8 9">
    <name type="scientific">Biomphalaria glabrata</name>
    <name type="common">Bloodfluke planorb</name>
    <name type="synonym">Freshwater snail</name>
    <dbReference type="NCBI Taxonomy" id="6526"/>
    <lineage>
        <taxon>Eukaryota</taxon>
        <taxon>Metazoa</taxon>
        <taxon>Spiralia</taxon>
        <taxon>Lophotrochozoa</taxon>
        <taxon>Mollusca</taxon>
        <taxon>Gastropoda</taxon>
        <taxon>Heterobranchia</taxon>
        <taxon>Euthyneura</taxon>
        <taxon>Panpulmonata</taxon>
        <taxon>Hygrophila</taxon>
        <taxon>Lymnaeoidea</taxon>
        <taxon>Planorbidae</taxon>
        <taxon>Biomphalaria</taxon>
    </lineage>
</organism>
<comment type="subcellular location">
    <subcellularLocation>
        <location evidence="1">Membrane</location>
        <topology evidence="1">Multi-pass membrane protein</topology>
    </subcellularLocation>
</comment>
<evidence type="ECO:0000259" key="7">
    <source>
        <dbReference type="PROSITE" id="PS50850"/>
    </source>
</evidence>
<evidence type="ECO:0000256" key="4">
    <source>
        <dbReference type="ARBA" id="ARBA00022989"/>
    </source>
</evidence>
<keyword evidence="2" id="KW-0813">Transport</keyword>
<reference evidence="8" key="1">
    <citation type="submission" date="2020-05" db="UniProtKB">
        <authorList>
            <consortium name="EnsemblMetazoa"/>
        </authorList>
    </citation>
    <scope>IDENTIFICATION</scope>
    <source>
        <strain evidence="8">BB02</strain>
    </source>
</reference>